<sequence>MDMLHFISMNAAAASSVGSVRLCGWMERLIRQQTLQGVICGQTLSNTSKSWSISLIKAWRKPVYARRNEVIGSIQEFWLVTVDRLAPHARQLHCIDPLVLKNSDNQAW</sequence>
<gene>
    <name evidence="1" type="ORF">FCM35_KLT02635</name>
</gene>
<name>A0A833VS80_9POAL</name>
<evidence type="ECO:0000313" key="2">
    <source>
        <dbReference type="Proteomes" id="UP000623129"/>
    </source>
</evidence>
<dbReference type="EMBL" id="SWLB01000011">
    <property type="protein sequence ID" value="KAF3333058.1"/>
    <property type="molecule type" value="Genomic_DNA"/>
</dbReference>
<protein>
    <submittedName>
        <fullName evidence="1">Uncharacterized protein</fullName>
    </submittedName>
</protein>
<dbReference type="Proteomes" id="UP000623129">
    <property type="component" value="Unassembled WGS sequence"/>
</dbReference>
<organism evidence="1 2">
    <name type="scientific">Carex littledalei</name>
    <dbReference type="NCBI Taxonomy" id="544730"/>
    <lineage>
        <taxon>Eukaryota</taxon>
        <taxon>Viridiplantae</taxon>
        <taxon>Streptophyta</taxon>
        <taxon>Embryophyta</taxon>
        <taxon>Tracheophyta</taxon>
        <taxon>Spermatophyta</taxon>
        <taxon>Magnoliopsida</taxon>
        <taxon>Liliopsida</taxon>
        <taxon>Poales</taxon>
        <taxon>Cyperaceae</taxon>
        <taxon>Cyperoideae</taxon>
        <taxon>Cariceae</taxon>
        <taxon>Carex</taxon>
        <taxon>Carex subgen. Euthyceras</taxon>
    </lineage>
</organism>
<reference evidence="1" key="1">
    <citation type="submission" date="2020-01" db="EMBL/GenBank/DDBJ databases">
        <title>Genome sequence of Kobresia littledalei, the first chromosome-level genome in the family Cyperaceae.</title>
        <authorList>
            <person name="Qu G."/>
        </authorList>
    </citation>
    <scope>NUCLEOTIDE SEQUENCE</scope>
    <source>
        <strain evidence="1">C.B.Clarke</strain>
        <tissue evidence="1">Leaf</tissue>
    </source>
</reference>
<dbReference type="AlphaFoldDB" id="A0A833VS80"/>
<proteinExistence type="predicted"/>
<comment type="caution">
    <text evidence="1">The sequence shown here is derived from an EMBL/GenBank/DDBJ whole genome shotgun (WGS) entry which is preliminary data.</text>
</comment>
<keyword evidence="2" id="KW-1185">Reference proteome</keyword>
<accession>A0A833VS80</accession>
<evidence type="ECO:0000313" key="1">
    <source>
        <dbReference type="EMBL" id="KAF3333058.1"/>
    </source>
</evidence>